<dbReference type="InterPro" id="IPR007588">
    <property type="entry name" value="Znf_FLYWCH"/>
</dbReference>
<dbReference type="Pfam" id="PF10551">
    <property type="entry name" value="MULE"/>
    <property type="match status" value="1"/>
</dbReference>
<reference evidence="6" key="1">
    <citation type="submission" date="2021-02" db="EMBL/GenBank/DDBJ databases">
        <authorList>
            <person name="Nowell W R."/>
        </authorList>
    </citation>
    <scope>NUCLEOTIDE SEQUENCE</scope>
</reference>
<protein>
    <recommendedName>
        <fullName evidence="8">MULE transposase domain-containing protein</fullName>
    </recommendedName>
</protein>
<evidence type="ECO:0000256" key="1">
    <source>
        <dbReference type="ARBA" id="ARBA00022723"/>
    </source>
</evidence>
<keyword evidence="3" id="KW-0862">Zinc</keyword>
<evidence type="ECO:0000259" key="4">
    <source>
        <dbReference type="Pfam" id="PF04500"/>
    </source>
</evidence>
<sequence length="460" mass="53396">MSNCMNTLSFVKSNKGHRQLVRNGYIYKLNRQTSTKMYWICKHQGCTATVHIDKTDNYLQSNGEHNHLIESEELEVQRFRIGLKDRVINETAPIPKIFDEEIAKARFSSNALANVPMFRDIQPGLNQARRKLTPSLPGSISFDIPDSYRSTACGEKFLVCDTLVGRKKRLLIFASPKQLELLFNSSILFMDGTFSSTPPHFDQVFIMHVLKFESSLPCCFGLLPDRKKSTYQQLFQELKGVAVSMNRIWKPERIITDFEPSLISAIPAEFPDAIHQGCFFHHNQALYQRIQSLGLATAYAEDDEIRSFCRKLMALPMLPLDVVETSFYQLRTALNNRQKEELRQLFLYYNDYWMNKVPINMWNVHGCQHRTNNVCYHNRLNRRLERAHANIWTFIRCIASEESRFQHFLIQLETGAQRRAKTNATDAIQKRVDALNERYEKQEIDAENLLCGLALLVDKK</sequence>
<feature type="domain" description="FLYWCH-type" evidence="4">
    <location>
        <begin position="10"/>
        <end position="67"/>
    </location>
</feature>
<evidence type="ECO:0000259" key="5">
    <source>
        <dbReference type="Pfam" id="PF10551"/>
    </source>
</evidence>
<organism evidence="6 7">
    <name type="scientific">Adineta ricciae</name>
    <name type="common">Rotifer</name>
    <dbReference type="NCBI Taxonomy" id="249248"/>
    <lineage>
        <taxon>Eukaryota</taxon>
        <taxon>Metazoa</taxon>
        <taxon>Spiralia</taxon>
        <taxon>Gnathifera</taxon>
        <taxon>Rotifera</taxon>
        <taxon>Eurotatoria</taxon>
        <taxon>Bdelloidea</taxon>
        <taxon>Adinetida</taxon>
        <taxon>Adinetidae</taxon>
        <taxon>Adineta</taxon>
    </lineage>
</organism>
<evidence type="ECO:0000256" key="2">
    <source>
        <dbReference type="ARBA" id="ARBA00022771"/>
    </source>
</evidence>
<evidence type="ECO:0000256" key="3">
    <source>
        <dbReference type="ARBA" id="ARBA00022833"/>
    </source>
</evidence>
<name>A0A814ZP24_ADIRI</name>
<proteinExistence type="predicted"/>
<comment type="caution">
    <text evidence="6">The sequence shown here is derived from an EMBL/GenBank/DDBJ whole genome shotgun (WGS) entry which is preliminary data.</text>
</comment>
<feature type="domain" description="MULE transposase" evidence="5">
    <location>
        <begin position="188"/>
        <end position="284"/>
    </location>
</feature>
<keyword evidence="2" id="KW-0863">Zinc-finger</keyword>
<evidence type="ECO:0008006" key="8">
    <source>
        <dbReference type="Google" id="ProtNLM"/>
    </source>
</evidence>
<evidence type="ECO:0000313" key="7">
    <source>
        <dbReference type="Proteomes" id="UP000663828"/>
    </source>
</evidence>
<dbReference type="Proteomes" id="UP000663828">
    <property type="component" value="Unassembled WGS sequence"/>
</dbReference>
<dbReference type="AlphaFoldDB" id="A0A814ZP24"/>
<dbReference type="PANTHER" id="PTHR47160:SF10">
    <property type="entry name" value="MULE TRANSPOSASE DOMAIN-CONTAINING PROTEIN"/>
    <property type="match status" value="1"/>
</dbReference>
<evidence type="ECO:0000313" key="6">
    <source>
        <dbReference type="EMBL" id="CAF1246239.1"/>
    </source>
</evidence>
<dbReference type="Gene3D" id="2.20.25.240">
    <property type="match status" value="1"/>
</dbReference>
<dbReference type="InterPro" id="IPR018289">
    <property type="entry name" value="MULE_transposase_dom"/>
</dbReference>
<dbReference type="EMBL" id="CAJNOR010002087">
    <property type="protein sequence ID" value="CAF1246239.1"/>
    <property type="molecule type" value="Genomic_DNA"/>
</dbReference>
<keyword evidence="1" id="KW-0479">Metal-binding</keyword>
<dbReference type="PANTHER" id="PTHR47160">
    <property type="entry name" value="PUTATIVE-RELATED"/>
    <property type="match status" value="1"/>
</dbReference>
<accession>A0A814ZP24</accession>
<gene>
    <name evidence="6" type="ORF">XAT740_LOCUS26009</name>
</gene>
<dbReference type="GO" id="GO:0008270">
    <property type="term" value="F:zinc ion binding"/>
    <property type="evidence" value="ECO:0007669"/>
    <property type="project" value="UniProtKB-KW"/>
</dbReference>
<keyword evidence="7" id="KW-1185">Reference proteome</keyword>
<dbReference type="Pfam" id="PF04500">
    <property type="entry name" value="FLYWCH"/>
    <property type="match status" value="1"/>
</dbReference>